<feature type="transmembrane region" description="Helical" evidence="6">
    <location>
        <begin position="113"/>
        <end position="133"/>
    </location>
</feature>
<evidence type="ECO:0000256" key="2">
    <source>
        <dbReference type="ARBA" id="ARBA00010663"/>
    </source>
</evidence>
<dbReference type="Gene3D" id="1.20.1070.10">
    <property type="entry name" value="Rhodopsin 7-helix transmembrane proteins"/>
    <property type="match status" value="1"/>
</dbReference>
<feature type="transmembrane region" description="Helical" evidence="6">
    <location>
        <begin position="173"/>
        <end position="198"/>
    </location>
</feature>
<reference evidence="8" key="1">
    <citation type="journal article" date="2021" name="Sci. Adv.">
        <title>The American lobster genome reveals insights on longevity, neural, and immune adaptations.</title>
        <authorList>
            <person name="Polinski J.M."/>
            <person name="Zimin A.V."/>
            <person name="Clark K.F."/>
            <person name="Kohn A.B."/>
            <person name="Sadowski N."/>
            <person name="Timp W."/>
            <person name="Ptitsyn A."/>
            <person name="Khanna P."/>
            <person name="Romanova D.Y."/>
            <person name="Williams P."/>
            <person name="Greenwood S.J."/>
            <person name="Moroz L.L."/>
            <person name="Walt D.R."/>
            <person name="Bodnar A.G."/>
        </authorList>
    </citation>
    <scope>NUCLEOTIDE SEQUENCE</scope>
    <source>
        <strain evidence="8">GMGI-L3</strain>
    </source>
</reference>
<feature type="domain" description="G-protein coupled receptors family 1 profile" evidence="7">
    <location>
        <begin position="70"/>
        <end position="201"/>
    </location>
</feature>
<dbReference type="GO" id="GO:0004930">
    <property type="term" value="F:G protein-coupled receptor activity"/>
    <property type="evidence" value="ECO:0007669"/>
    <property type="project" value="InterPro"/>
</dbReference>
<evidence type="ECO:0000256" key="4">
    <source>
        <dbReference type="ARBA" id="ARBA00022989"/>
    </source>
</evidence>
<proteinExistence type="inferred from homology"/>
<evidence type="ECO:0000256" key="5">
    <source>
        <dbReference type="ARBA" id="ARBA00023136"/>
    </source>
</evidence>
<gene>
    <name evidence="8" type="primary">Opn1-L2</name>
    <name evidence="8" type="ORF">Hamer_G018288</name>
</gene>
<evidence type="ECO:0000313" key="8">
    <source>
        <dbReference type="EMBL" id="KAG7162762.1"/>
    </source>
</evidence>
<protein>
    <submittedName>
        <fullName evidence="8">Opsin 1-like 2</fullName>
    </submittedName>
</protein>
<keyword evidence="9" id="KW-1185">Reference proteome</keyword>
<dbReference type="EMBL" id="JAHLQT010027102">
    <property type="protein sequence ID" value="KAG7162762.1"/>
    <property type="molecule type" value="Genomic_DNA"/>
</dbReference>
<dbReference type="GO" id="GO:0016020">
    <property type="term" value="C:membrane"/>
    <property type="evidence" value="ECO:0007669"/>
    <property type="project" value="UniProtKB-SubCell"/>
</dbReference>
<feature type="transmembrane region" description="Helical" evidence="6">
    <location>
        <begin position="59"/>
        <end position="77"/>
    </location>
</feature>
<evidence type="ECO:0000256" key="3">
    <source>
        <dbReference type="ARBA" id="ARBA00022692"/>
    </source>
</evidence>
<evidence type="ECO:0000256" key="6">
    <source>
        <dbReference type="SAM" id="Phobius"/>
    </source>
</evidence>
<keyword evidence="4 6" id="KW-1133">Transmembrane helix</keyword>
<name>A0A8J5JR57_HOMAM</name>
<sequence length="201" mass="21956">MVNSVEAVDSGVCGHPTGQRVASPSVLVSTAARARMNAPADLVPLISEHWMRFPQPHPLLHITLGITFTLLTTIAFVGNLTVIIMYCSAARNIIPCGVIVVDSPLWSAGCEVYGAVSLLAGLSAIWFLTAISLDRYYVVRHSLNTHHRSPRFQGVLSGCTVDYLSESWVDRSFVYMLLVIAWASPMAAVIFSYTYIAIKEN</sequence>
<comment type="similarity">
    <text evidence="2">Belongs to the G-protein coupled receptor 1 family.</text>
</comment>
<evidence type="ECO:0000256" key="1">
    <source>
        <dbReference type="ARBA" id="ARBA00004370"/>
    </source>
</evidence>
<evidence type="ECO:0000313" key="9">
    <source>
        <dbReference type="Proteomes" id="UP000747542"/>
    </source>
</evidence>
<dbReference type="PROSITE" id="PS00237">
    <property type="entry name" value="G_PROTEIN_RECEP_F1_1"/>
    <property type="match status" value="1"/>
</dbReference>
<dbReference type="SUPFAM" id="SSF81321">
    <property type="entry name" value="Family A G protein-coupled receptor-like"/>
    <property type="match status" value="1"/>
</dbReference>
<accession>A0A8J5JR57</accession>
<feature type="non-terminal residue" evidence="8">
    <location>
        <position position="1"/>
    </location>
</feature>
<keyword evidence="5 6" id="KW-0472">Membrane</keyword>
<dbReference type="AlphaFoldDB" id="A0A8J5JR57"/>
<dbReference type="InterPro" id="IPR000276">
    <property type="entry name" value="GPCR_Rhodpsn"/>
</dbReference>
<dbReference type="InterPro" id="IPR017452">
    <property type="entry name" value="GPCR_Rhodpsn_7TM"/>
</dbReference>
<dbReference type="Pfam" id="PF00001">
    <property type="entry name" value="7tm_1"/>
    <property type="match status" value="1"/>
</dbReference>
<comment type="subcellular location">
    <subcellularLocation>
        <location evidence="1">Membrane</location>
    </subcellularLocation>
</comment>
<dbReference type="PROSITE" id="PS50262">
    <property type="entry name" value="G_PROTEIN_RECEP_F1_2"/>
    <property type="match status" value="1"/>
</dbReference>
<organism evidence="8 9">
    <name type="scientific">Homarus americanus</name>
    <name type="common">American lobster</name>
    <dbReference type="NCBI Taxonomy" id="6706"/>
    <lineage>
        <taxon>Eukaryota</taxon>
        <taxon>Metazoa</taxon>
        <taxon>Ecdysozoa</taxon>
        <taxon>Arthropoda</taxon>
        <taxon>Crustacea</taxon>
        <taxon>Multicrustacea</taxon>
        <taxon>Malacostraca</taxon>
        <taxon>Eumalacostraca</taxon>
        <taxon>Eucarida</taxon>
        <taxon>Decapoda</taxon>
        <taxon>Pleocyemata</taxon>
        <taxon>Astacidea</taxon>
        <taxon>Nephropoidea</taxon>
        <taxon>Nephropidae</taxon>
        <taxon>Homarus</taxon>
    </lineage>
</organism>
<keyword evidence="3 6" id="KW-0812">Transmembrane</keyword>
<comment type="caution">
    <text evidence="8">The sequence shown here is derived from an EMBL/GenBank/DDBJ whole genome shotgun (WGS) entry which is preliminary data.</text>
</comment>
<evidence type="ECO:0000259" key="7">
    <source>
        <dbReference type="PROSITE" id="PS50262"/>
    </source>
</evidence>
<dbReference type="Proteomes" id="UP000747542">
    <property type="component" value="Unassembled WGS sequence"/>
</dbReference>